<evidence type="ECO:0000259" key="3">
    <source>
        <dbReference type="Pfam" id="PF25473"/>
    </source>
</evidence>
<dbReference type="InterPro" id="IPR057534">
    <property type="entry name" value="MXRA7_helical"/>
</dbReference>
<reference evidence="4" key="2">
    <citation type="submission" date="2004-09" db="EMBL/GenBank/DDBJ databases">
        <authorList>
            <consortium name="NIH - Xenopus Gene Collection (XGC) project"/>
        </authorList>
    </citation>
    <scope>NUCLEOTIDE SEQUENCE [LARGE SCALE MRNA]</scope>
    <source>
        <tissue evidence="4">Eye</tissue>
    </source>
</reference>
<dbReference type="DNASU" id="447775"/>
<dbReference type="Proteomes" id="UP000186698">
    <property type="component" value="Chromosome 9_10S"/>
</dbReference>
<dbReference type="RefSeq" id="NP_001087914.1">
    <property type="nucleotide sequence ID" value="NM_001094445.1"/>
</dbReference>
<feature type="compositionally biased region" description="Acidic residues" evidence="1">
    <location>
        <begin position="53"/>
        <end position="74"/>
    </location>
</feature>
<dbReference type="AGR" id="Xenbase:XB-GENE-953450"/>
<keyword evidence="2" id="KW-0812">Transmembrane</keyword>
<dbReference type="Bgee" id="447775">
    <property type="expression patterns" value="Expressed in lung and 16 other cell types or tissues"/>
</dbReference>
<evidence type="ECO:0000256" key="1">
    <source>
        <dbReference type="SAM" id="MobiDB-lite"/>
    </source>
</evidence>
<evidence type="ECO:0000256" key="2">
    <source>
        <dbReference type="SAM" id="Phobius"/>
    </source>
</evidence>
<dbReference type="CTD" id="447775"/>
<proteinExistence type="evidence at transcript level"/>
<keyword evidence="5" id="KW-1185">Reference proteome</keyword>
<feature type="compositionally biased region" description="Acidic residues" evidence="1">
    <location>
        <begin position="117"/>
        <end position="129"/>
    </location>
</feature>
<dbReference type="PANTHER" id="PTHR21845">
    <property type="entry name" value="TRANSMEMBRANE ANCHOR PROTEIN 1"/>
    <property type="match status" value="1"/>
</dbReference>
<keyword evidence="2" id="KW-0472">Membrane</keyword>
<dbReference type="Pfam" id="PF25473">
    <property type="entry name" value="MXRA7_helical"/>
    <property type="match status" value="1"/>
</dbReference>
<reference evidence="6" key="3">
    <citation type="submission" date="2025-04" db="UniProtKB">
        <authorList>
            <consortium name="RefSeq"/>
        </authorList>
    </citation>
    <scope>IDENTIFICATION</scope>
</reference>
<dbReference type="KEGG" id="xla:447775"/>
<organism evidence="4">
    <name type="scientific">Xenopus laevis</name>
    <name type="common">African clawed frog</name>
    <dbReference type="NCBI Taxonomy" id="8355"/>
    <lineage>
        <taxon>Eukaryota</taxon>
        <taxon>Metazoa</taxon>
        <taxon>Chordata</taxon>
        <taxon>Craniata</taxon>
        <taxon>Vertebrata</taxon>
        <taxon>Euteleostomi</taxon>
        <taxon>Amphibia</taxon>
        <taxon>Batrachia</taxon>
        <taxon>Anura</taxon>
        <taxon>Pipoidea</taxon>
        <taxon>Pipidae</taxon>
        <taxon>Xenopodinae</taxon>
        <taxon>Xenopus</taxon>
        <taxon>Xenopus</taxon>
    </lineage>
</organism>
<protein>
    <submittedName>
        <fullName evidence="4">MGC84377 protein</fullName>
    </submittedName>
    <submittedName>
        <fullName evidence="6">Matrix-remodelling associated 7 S homeolog</fullName>
    </submittedName>
</protein>
<dbReference type="GeneID" id="447775"/>
<evidence type="ECO:0000313" key="6">
    <source>
        <dbReference type="RefSeq" id="NP_001087914.1"/>
    </source>
</evidence>
<evidence type="ECO:0000313" key="5">
    <source>
        <dbReference type="Proteomes" id="UP000186698"/>
    </source>
</evidence>
<dbReference type="EMBL" id="BC082467">
    <property type="protein sequence ID" value="AAH82467.1"/>
    <property type="molecule type" value="mRNA"/>
</dbReference>
<feature type="compositionally biased region" description="Basic and acidic residues" evidence="1">
    <location>
        <begin position="130"/>
        <end position="139"/>
    </location>
</feature>
<dbReference type="AlphaFoldDB" id="Q640X2"/>
<feature type="domain" description="Matrix-remodeling-associated protein 7 helical" evidence="3">
    <location>
        <begin position="151"/>
        <end position="213"/>
    </location>
</feature>
<name>Q640X2_XENLA</name>
<reference evidence="6" key="1">
    <citation type="journal article" date="2002" name="Dev. Dyn.">
        <title>Genetic and genomic tools for Xenopus research: The NIH Xenopus initiative.</title>
        <authorList>
            <person name="Klein S.L."/>
            <person name="Strausberg R.L."/>
            <person name="Wagner L."/>
            <person name="Pontius J."/>
            <person name="Clifton S.W."/>
            <person name="Richardson P."/>
        </authorList>
    </citation>
    <scope>NUCLEOTIDE SEQUENCE</scope>
</reference>
<dbReference type="PANTHER" id="PTHR21845:SF2">
    <property type="entry name" value="MATRIX-REMODELING-ASSOCIATED PROTEIN 7"/>
    <property type="match status" value="1"/>
</dbReference>
<feature type="transmembrane region" description="Helical" evidence="2">
    <location>
        <begin position="6"/>
        <end position="27"/>
    </location>
</feature>
<evidence type="ECO:0000313" key="7">
    <source>
        <dbReference type="Xenbase" id="XB-GENE-953450"/>
    </source>
</evidence>
<gene>
    <name evidence="6 7" type="primary">mxra7.S</name>
    <name evidence="4" type="synonym">MGC84377</name>
    <name evidence="6" type="synonym">mxra7</name>
</gene>
<feature type="region of interest" description="Disordered" evidence="1">
    <location>
        <begin position="32"/>
        <end position="155"/>
    </location>
</feature>
<accession>Q640X2</accession>
<dbReference type="Xenbase" id="XB-GENE-953450">
    <property type="gene designation" value="mxra7.S"/>
</dbReference>
<dbReference type="InterPro" id="IPR026622">
    <property type="entry name" value="Mxra7"/>
</dbReference>
<feature type="compositionally biased region" description="Basic and acidic residues" evidence="1">
    <location>
        <begin position="80"/>
        <end position="99"/>
    </location>
</feature>
<sequence>MEYEAEYPFALPIIITALALVLATLLLKLRSGGGKPQAEVVEEDKEKVTETLEKEEEERIQEEAADVTEVTDDTDSGKIPVEEIGAREEPPLEEAKEPEPVQSPANQTRTPSKSSQEEDDSKEEDELEPEGDKVLKISEADDADDEDSAFKYHPGKMRGSEFQKIFTKDELDEEQRVQREQLGAIFQLMENNKNTFGTMSEEDLKEQLKLYNM</sequence>
<keyword evidence="2" id="KW-1133">Transmembrane helix</keyword>
<dbReference type="OrthoDB" id="5983600at2759"/>
<evidence type="ECO:0000313" key="4">
    <source>
        <dbReference type="EMBL" id="AAH82467.1"/>
    </source>
</evidence>